<dbReference type="PANTHER" id="PTHR37841:SF1">
    <property type="entry name" value="DUF3298 DOMAIN-CONTAINING PROTEIN"/>
    <property type="match status" value="1"/>
</dbReference>
<dbReference type="KEGG" id="crw:CROST_010790"/>
<dbReference type="Proteomes" id="UP000190951">
    <property type="component" value="Chromosome"/>
</dbReference>
<dbReference type="Pfam" id="PF14903">
    <property type="entry name" value="WG_beta_rep"/>
    <property type="match status" value="3"/>
</dbReference>
<dbReference type="STRING" id="84029.CROST_30950"/>
<protein>
    <submittedName>
        <fullName evidence="1">Uncharacterized protein</fullName>
    </submittedName>
</protein>
<dbReference type="SUPFAM" id="SSF69360">
    <property type="entry name" value="Cell wall binding repeat"/>
    <property type="match status" value="1"/>
</dbReference>
<dbReference type="InterPro" id="IPR032774">
    <property type="entry name" value="WG_beta_rep"/>
</dbReference>
<evidence type="ECO:0000313" key="2">
    <source>
        <dbReference type="Proteomes" id="UP000190951"/>
    </source>
</evidence>
<dbReference type="EMBL" id="CP096983">
    <property type="protein sequence ID" value="URZ10371.1"/>
    <property type="molecule type" value="Genomic_DNA"/>
</dbReference>
<accession>A0A1S8L201</accession>
<gene>
    <name evidence="1" type="ORF">CROST_010790</name>
</gene>
<dbReference type="PANTHER" id="PTHR37841">
    <property type="entry name" value="GLR2918 PROTEIN"/>
    <property type="match status" value="1"/>
</dbReference>
<keyword evidence="2" id="KW-1185">Reference proteome</keyword>
<organism evidence="1 2">
    <name type="scientific">Clostridium felsineum</name>
    <dbReference type="NCBI Taxonomy" id="36839"/>
    <lineage>
        <taxon>Bacteria</taxon>
        <taxon>Bacillati</taxon>
        <taxon>Bacillota</taxon>
        <taxon>Clostridia</taxon>
        <taxon>Eubacteriales</taxon>
        <taxon>Clostridiaceae</taxon>
        <taxon>Clostridium</taxon>
    </lineage>
</organism>
<name>A0A1S8L201_9CLOT</name>
<dbReference type="AlphaFoldDB" id="A0A1S8L201"/>
<dbReference type="RefSeq" id="WP_077832367.1">
    <property type="nucleotide sequence ID" value="NZ_CP096983.1"/>
</dbReference>
<sequence length="525" mass="60609">MMDGKFEINKLQEQLKRDPFEKYDEYEKRIRDIKAVNIAKGTLEEENYDDDYGFCYIKIEWYGINSVEKLKSEYFFCMISRKNLNGDVDFNEKYDISCKFMAVGEKVYIDNESLNISINGENYKIYCVNLYRQAFESNEEFKARITTIKHIPVGRIKFNKNNYDIKTSSIILNSEWSTIREVNVPKSYGLFAIINNVTIKEICERNVEYILYGKLMIIDKMISIDMGSLFIMFEDKPMEIFSVCLNDIDFYSKSKFEDNIKSISTISAGKVRLSPSKYDFENLNFSVDVIWKKWASIFVSDLCSFSIKASKDDASILYKGGCVYDVYINFEVNEDGISVDSIETITFNKSIKLQYEIQSSEVVVSPIIDNGSSNDIDFGMGLNLMRYISDKGKYGYMDSSKRKILIEPKYDYIGSFYEGVARININDDWGFINLNGDMVIEPTFTMVKDFHEGLAAFSIKKFGVKKWGYVNLSGKIVIEAKYSEAGDFYNGIASVKLQGFFMSKKNIYISKTGKVVNYKKMLTAK</sequence>
<evidence type="ECO:0000313" key="1">
    <source>
        <dbReference type="EMBL" id="URZ10371.1"/>
    </source>
</evidence>
<reference evidence="1 2" key="1">
    <citation type="submission" date="2022-04" db="EMBL/GenBank/DDBJ databases">
        <title>Genome sequence of C. roseum typestrain.</title>
        <authorList>
            <person name="Poehlein A."/>
            <person name="Schoch T."/>
            <person name="Duerre P."/>
            <person name="Daniel R."/>
        </authorList>
    </citation>
    <scope>NUCLEOTIDE SEQUENCE [LARGE SCALE GENOMIC DNA]</scope>
    <source>
        <strain evidence="1 2">DSM 7320</strain>
    </source>
</reference>
<proteinExistence type="predicted"/>